<gene>
    <name evidence="2" type="primary">bamB_1</name>
    <name evidence="2" type="ORF">Mal48_03420</name>
</gene>
<dbReference type="InterPro" id="IPR011047">
    <property type="entry name" value="Quinoprotein_ADH-like_sf"/>
</dbReference>
<dbReference type="SMART" id="SM00564">
    <property type="entry name" value="PQQ"/>
    <property type="match status" value="4"/>
</dbReference>
<organism evidence="2 3">
    <name type="scientific">Thalassoglobus polymorphus</name>
    <dbReference type="NCBI Taxonomy" id="2527994"/>
    <lineage>
        <taxon>Bacteria</taxon>
        <taxon>Pseudomonadati</taxon>
        <taxon>Planctomycetota</taxon>
        <taxon>Planctomycetia</taxon>
        <taxon>Planctomycetales</taxon>
        <taxon>Planctomycetaceae</taxon>
        <taxon>Thalassoglobus</taxon>
    </lineage>
</organism>
<dbReference type="InterPro" id="IPR015943">
    <property type="entry name" value="WD40/YVTN_repeat-like_dom_sf"/>
</dbReference>
<dbReference type="SUPFAM" id="SSF50998">
    <property type="entry name" value="Quinoprotein alcohol dehydrogenase-like"/>
    <property type="match status" value="1"/>
</dbReference>
<evidence type="ECO:0000259" key="1">
    <source>
        <dbReference type="Pfam" id="PF13360"/>
    </source>
</evidence>
<name>A0A517QHK4_9PLAN</name>
<dbReference type="KEGG" id="tpol:Mal48_03420"/>
<dbReference type="Proteomes" id="UP000315724">
    <property type="component" value="Chromosome"/>
</dbReference>
<keyword evidence="3" id="KW-1185">Reference proteome</keyword>
<feature type="domain" description="Pyrrolo-quinoline quinone repeat" evidence="1">
    <location>
        <begin position="494"/>
        <end position="637"/>
    </location>
</feature>
<protein>
    <submittedName>
        <fullName evidence="2">Outer membrane protein assembly factor BamB</fullName>
    </submittedName>
</protein>
<dbReference type="PANTHER" id="PTHR34512:SF30">
    <property type="entry name" value="OUTER MEMBRANE PROTEIN ASSEMBLY FACTOR BAMB"/>
    <property type="match status" value="1"/>
</dbReference>
<dbReference type="AlphaFoldDB" id="A0A517QHK4"/>
<dbReference type="PANTHER" id="PTHR34512">
    <property type="entry name" value="CELL SURFACE PROTEIN"/>
    <property type="match status" value="1"/>
</dbReference>
<evidence type="ECO:0000313" key="2">
    <source>
        <dbReference type="EMBL" id="QDT31111.1"/>
    </source>
</evidence>
<dbReference type="Pfam" id="PF13360">
    <property type="entry name" value="PQQ_2"/>
    <property type="match status" value="1"/>
</dbReference>
<evidence type="ECO:0000313" key="3">
    <source>
        <dbReference type="Proteomes" id="UP000315724"/>
    </source>
</evidence>
<dbReference type="EMBL" id="CP036267">
    <property type="protein sequence ID" value="QDT31111.1"/>
    <property type="molecule type" value="Genomic_DNA"/>
</dbReference>
<accession>A0A517QHK4</accession>
<sequence length="678" mass="74924">MTLRPSKFADSTQCLSPLCACQGTLFQARFLAVAVLFFVIQTNLTAQVIRNQLQVSSNINANAERLFTGILLDLEANDHNRVAEDLQKLRSEFAGIMVPVASHQQIEASLLADFLTQHISEASSSLSETPVSDETIIESDGFELWRLLLTSRTNPETLLSVGDRQWKEGRISIAKRCWRIARTETAVFLPVQQRLAPETFAEISKREIVAEMLTGHFREATSKLQRLQNVSPDVSGRVAGEEGNLAELLNQQMQSLRQGPPEAFLQLDKLMPIKSVRFSLEKQAWSVEMTRGASRGKAVRPIFWNDLLLLHDANGLRALNKTTGQSAWPVDENDDGFLFETAADRPSRDRSQMAIARGALHENILYVCTGHSGSVNDGNLAPSEKSRVSAFNLEAEGRLDWTVAADSLPGFGPDRQLLFTGSPVIVQDQLLLPVRSLSPGSQLQIACLNQADGSVQWIRDVAANLQVPDARAVSFDDHIIRSEGCLLWLIDGETLCCIHERSGQVQWISGIDPTSRIVSPGFSGERSCFASEGVVYCATRNGVAAFDLYSGSLLWEQFLAEPPQQVLGLNDGLLVLSTPGMMALDCFTGRVEWKQPGSTLPSHSNQGELIGRTVLWPRSSEIWTLDAQTGRLLQRDQYQKLTGQLAHGLMLSGKKLYIDEGDRFSAIEVDTRMLEVPR</sequence>
<reference evidence="2 3" key="1">
    <citation type="submission" date="2019-02" db="EMBL/GenBank/DDBJ databases">
        <title>Deep-cultivation of Planctomycetes and their phenomic and genomic characterization uncovers novel biology.</title>
        <authorList>
            <person name="Wiegand S."/>
            <person name="Jogler M."/>
            <person name="Boedeker C."/>
            <person name="Pinto D."/>
            <person name="Vollmers J."/>
            <person name="Rivas-Marin E."/>
            <person name="Kohn T."/>
            <person name="Peeters S.H."/>
            <person name="Heuer A."/>
            <person name="Rast P."/>
            <person name="Oberbeckmann S."/>
            <person name="Bunk B."/>
            <person name="Jeske O."/>
            <person name="Meyerdierks A."/>
            <person name="Storesund J.E."/>
            <person name="Kallscheuer N."/>
            <person name="Luecker S."/>
            <person name="Lage O.M."/>
            <person name="Pohl T."/>
            <person name="Merkel B.J."/>
            <person name="Hornburger P."/>
            <person name="Mueller R.-W."/>
            <person name="Bruemmer F."/>
            <person name="Labrenz M."/>
            <person name="Spormann A.M."/>
            <person name="Op den Camp H."/>
            <person name="Overmann J."/>
            <person name="Amann R."/>
            <person name="Jetten M.S.M."/>
            <person name="Mascher T."/>
            <person name="Medema M.H."/>
            <person name="Devos D.P."/>
            <person name="Kaster A.-K."/>
            <person name="Ovreas L."/>
            <person name="Rohde M."/>
            <person name="Galperin M.Y."/>
            <person name="Jogler C."/>
        </authorList>
    </citation>
    <scope>NUCLEOTIDE SEQUENCE [LARGE SCALE GENOMIC DNA]</scope>
    <source>
        <strain evidence="2 3">Mal48</strain>
    </source>
</reference>
<dbReference type="Gene3D" id="2.130.10.10">
    <property type="entry name" value="YVTN repeat-like/Quinoprotein amine dehydrogenase"/>
    <property type="match status" value="1"/>
</dbReference>
<proteinExistence type="predicted"/>
<dbReference type="InterPro" id="IPR018391">
    <property type="entry name" value="PQQ_b-propeller_rpt"/>
</dbReference>
<dbReference type="InterPro" id="IPR002372">
    <property type="entry name" value="PQQ_rpt_dom"/>
</dbReference>
<dbReference type="RefSeq" id="WP_197441955.1">
    <property type="nucleotide sequence ID" value="NZ_CP036267.1"/>
</dbReference>